<dbReference type="HOGENOM" id="CLU_3147178_0_0_1"/>
<dbReference type="AlphaFoldDB" id="X0JY30"/>
<gene>
    <name evidence="1" type="ORF">FOIG_16957</name>
</gene>
<evidence type="ECO:0000313" key="1">
    <source>
        <dbReference type="EMBL" id="EXL89759.1"/>
    </source>
</evidence>
<dbReference type="VEuPathDB" id="FungiDB:FOIG_16957"/>
<dbReference type="EMBL" id="KK036418">
    <property type="protein sequence ID" value="EXL89759.1"/>
    <property type="molecule type" value="Genomic_DNA"/>
</dbReference>
<reference evidence="1" key="2">
    <citation type="submission" date="2014-03" db="EMBL/GenBank/DDBJ databases">
        <title>The Genome Annotation of Fusarium oxysporum II5.</title>
        <authorList>
            <consortium name="The Broad Institute Genomics Platform"/>
            <person name="Ma L.-J."/>
            <person name="Corby-Kistler H."/>
            <person name="Broz K."/>
            <person name="Gale L.R."/>
            <person name="Jonkers W."/>
            <person name="O'Donnell K."/>
            <person name="Ploetz R."/>
            <person name="Steinberg C."/>
            <person name="Schwartz D.C."/>
            <person name="VanEtten H."/>
            <person name="Zhou S."/>
            <person name="Young S.K."/>
            <person name="Zeng Q."/>
            <person name="Gargeya S."/>
            <person name="Fitzgerald M."/>
            <person name="Abouelleil A."/>
            <person name="Alvarado L."/>
            <person name="Chapman S.B."/>
            <person name="Gainer-Dewar J."/>
            <person name="Goldberg J."/>
            <person name="Griggs A."/>
            <person name="Gujja S."/>
            <person name="Hansen M."/>
            <person name="Howarth C."/>
            <person name="Imamovic A."/>
            <person name="Ireland A."/>
            <person name="Larimer J."/>
            <person name="McCowan C."/>
            <person name="Murphy C."/>
            <person name="Pearson M."/>
            <person name="Poon T.W."/>
            <person name="Priest M."/>
            <person name="Roberts A."/>
            <person name="Saif S."/>
            <person name="Shea T."/>
            <person name="Sykes S."/>
            <person name="Wortman J."/>
            <person name="Nusbaum C."/>
            <person name="Birren B."/>
        </authorList>
    </citation>
    <scope>NUCLEOTIDE SEQUENCE</scope>
    <source>
        <strain evidence="1">54006</strain>
    </source>
</reference>
<name>X0JY30_FUSO5</name>
<dbReference type="GeneID" id="42042132"/>
<feature type="non-terminal residue" evidence="1">
    <location>
        <position position="1"/>
    </location>
</feature>
<reference evidence="1" key="1">
    <citation type="submission" date="2011-11" db="EMBL/GenBank/DDBJ databases">
        <title>The Genome Sequence of Fusarium oxysporum II5.</title>
        <authorList>
            <consortium name="The Broad Institute Genome Sequencing Platform"/>
            <person name="Ma L.-J."/>
            <person name="Gale L.R."/>
            <person name="Schwartz D.C."/>
            <person name="Zhou S."/>
            <person name="Corby-Kistler H."/>
            <person name="Young S.K."/>
            <person name="Zeng Q."/>
            <person name="Gargeya S."/>
            <person name="Fitzgerald M."/>
            <person name="Haas B."/>
            <person name="Abouelleil A."/>
            <person name="Alvarado L."/>
            <person name="Arachchi H.M."/>
            <person name="Berlin A."/>
            <person name="Brown A."/>
            <person name="Chapman S.B."/>
            <person name="Chen Z."/>
            <person name="Dunbar C."/>
            <person name="Freedman E."/>
            <person name="Gearin G."/>
            <person name="Goldberg J."/>
            <person name="Griggs A."/>
            <person name="Gujja S."/>
            <person name="Heiman D."/>
            <person name="Howarth C."/>
            <person name="Larson L."/>
            <person name="Lui A."/>
            <person name="MacDonald P.J.P."/>
            <person name="Montmayeur A."/>
            <person name="Murphy C."/>
            <person name="Neiman D."/>
            <person name="Pearson M."/>
            <person name="Priest M."/>
            <person name="Roberts A."/>
            <person name="Saif S."/>
            <person name="Shea T."/>
            <person name="Shenoy N."/>
            <person name="Sisk P."/>
            <person name="Stolte C."/>
            <person name="Sykes S."/>
            <person name="Wortman J."/>
            <person name="Nusbaum C."/>
            <person name="Birren B."/>
        </authorList>
    </citation>
    <scope>NUCLEOTIDE SEQUENCE [LARGE SCALE GENOMIC DNA]</scope>
    <source>
        <strain evidence="1">54006</strain>
    </source>
</reference>
<dbReference type="RefSeq" id="XP_031051849.1">
    <property type="nucleotide sequence ID" value="XM_031218437.1"/>
</dbReference>
<dbReference type="Proteomes" id="UP000030685">
    <property type="component" value="Unassembled WGS sequence"/>
</dbReference>
<proteinExistence type="predicted"/>
<protein>
    <submittedName>
        <fullName evidence="1">Uncharacterized protein</fullName>
    </submittedName>
</protein>
<sequence length="49" mass="5631">FPDHIECLLLRSFKQWLKVHTRKAPPTIVGSIDLLLTDGVRKLLLSFLT</sequence>
<accession>X0JY30</accession>
<organism evidence="1">
    <name type="scientific">Fusarium odoratissimum (strain NRRL 54006)</name>
    <dbReference type="NCBI Taxonomy" id="1089451"/>
    <lineage>
        <taxon>Eukaryota</taxon>
        <taxon>Fungi</taxon>
        <taxon>Dikarya</taxon>
        <taxon>Ascomycota</taxon>
        <taxon>Pezizomycotina</taxon>
        <taxon>Sordariomycetes</taxon>
        <taxon>Hypocreomycetidae</taxon>
        <taxon>Hypocreales</taxon>
        <taxon>Nectriaceae</taxon>
        <taxon>Fusarium</taxon>
        <taxon>Fusarium oxysporum species complex</taxon>
        <taxon>Fusarium oxysporum f. sp. cubense (strain race 4)</taxon>
    </lineage>
</organism>